<organism evidence="1">
    <name type="scientific">marine sediment metagenome</name>
    <dbReference type="NCBI Taxonomy" id="412755"/>
    <lineage>
        <taxon>unclassified sequences</taxon>
        <taxon>metagenomes</taxon>
        <taxon>ecological metagenomes</taxon>
    </lineage>
</organism>
<dbReference type="AlphaFoldDB" id="A0A0F9BDZ0"/>
<gene>
    <name evidence="1" type="ORF">LCGC14_2801460</name>
</gene>
<proteinExistence type="predicted"/>
<evidence type="ECO:0000313" key="1">
    <source>
        <dbReference type="EMBL" id="KKK82631.1"/>
    </source>
</evidence>
<protein>
    <submittedName>
        <fullName evidence="1">Uncharacterized protein</fullName>
    </submittedName>
</protein>
<dbReference type="EMBL" id="LAZR01052583">
    <property type="protein sequence ID" value="KKK82631.1"/>
    <property type="molecule type" value="Genomic_DNA"/>
</dbReference>
<accession>A0A0F9BDZ0</accession>
<reference evidence="1" key="1">
    <citation type="journal article" date="2015" name="Nature">
        <title>Complex archaea that bridge the gap between prokaryotes and eukaryotes.</title>
        <authorList>
            <person name="Spang A."/>
            <person name="Saw J.H."/>
            <person name="Jorgensen S.L."/>
            <person name="Zaremba-Niedzwiedzka K."/>
            <person name="Martijn J."/>
            <person name="Lind A.E."/>
            <person name="van Eijk R."/>
            <person name="Schleper C."/>
            <person name="Guy L."/>
            <person name="Ettema T.J."/>
        </authorList>
    </citation>
    <scope>NUCLEOTIDE SEQUENCE</scope>
</reference>
<sequence length="139" mass="15563">MSKIATYPVIAVTDEGPTFSQPLSSILSRLQVGGAIRTLGPVEHVTDRQRAWYRGICLLRLSDWNGDTVDEWDLRLKAECNGVELLKSEKIYLGVGMTCTRLTIVGVGVRNMTQFIENVLSKGIEMNWPISAPDKELRR</sequence>
<comment type="caution">
    <text evidence="1">The sequence shown here is derived from an EMBL/GenBank/DDBJ whole genome shotgun (WGS) entry which is preliminary data.</text>
</comment>
<name>A0A0F9BDZ0_9ZZZZ</name>